<organism evidence="1 2">
    <name type="scientific">Lipomyces kononenkoae</name>
    <name type="common">Yeast</name>
    <dbReference type="NCBI Taxonomy" id="34357"/>
    <lineage>
        <taxon>Eukaryota</taxon>
        <taxon>Fungi</taxon>
        <taxon>Dikarya</taxon>
        <taxon>Ascomycota</taxon>
        <taxon>Saccharomycotina</taxon>
        <taxon>Lipomycetes</taxon>
        <taxon>Lipomycetales</taxon>
        <taxon>Lipomycetaceae</taxon>
        <taxon>Lipomyces</taxon>
    </lineage>
</organism>
<dbReference type="EMBL" id="MU971483">
    <property type="protein sequence ID" value="KAK9234369.1"/>
    <property type="molecule type" value="Genomic_DNA"/>
</dbReference>
<protein>
    <submittedName>
        <fullName evidence="1">Uncharacterized protein</fullName>
    </submittedName>
</protein>
<evidence type="ECO:0000313" key="2">
    <source>
        <dbReference type="Proteomes" id="UP001433508"/>
    </source>
</evidence>
<proteinExistence type="predicted"/>
<dbReference type="Proteomes" id="UP001433508">
    <property type="component" value="Unassembled WGS sequence"/>
</dbReference>
<keyword evidence="2" id="KW-1185">Reference proteome</keyword>
<comment type="caution">
    <text evidence="1">The sequence shown here is derived from an EMBL/GenBank/DDBJ whole genome shotgun (WGS) entry which is preliminary data.</text>
</comment>
<name>A0ACC3SSJ9_LIPKO</name>
<sequence>MIEALEVSPTPVFRPRRTHKKSRNGCVQCKQRKTKCDEATPRCSRCAKRGMCCQYRQKSPGSGTIIVSHSPPGEPQRRRQSLDVPSLTTSSAESLPSTSSPTSFQIPSPLLPGQGTVDKLYSYAYSDEILDWTELELLSHYLTHTSRIIAFDLEDLYALRIGIPNLAFRSKPLMSSIIALAAVCKSHDLLQQPQHDRRKIVDLLVLADRHHRSSLLQVQLDLPNAGQYDYVLANATLMVLYTLSSHCVRIRLAETQTKEEPLPREFLPTQSQWISLIRAAHLAFVGLLNDHSEPADIGLDDTEPPLEITPVFVHSQAASINETISPEDGPSERTRGLLYPILASSSGPALKALRAKARVIWKAQDHTMTQSDGFVVEDVGLQACFTALEVFESILSEVFSKDALSPRTSCQKPPHSGLDSPLLGRLSTVSGWLRSYVARVTSSATGSRPLRRVIMAFLNKVPTQYLNLVQTTLDSMGVRSGDGQQEAWESCDIELLNPSPAHKLAIEIFAHWAVLVMLLDGVWWIGDIGTWELGRVVSFMRCQGWLDPPMYVGENWWPERMYIIGAELRNLANTK</sequence>
<gene>
    <name evidence="1" type="ORF">V1525DRAFT_435687</name>
</gene>
<reference evidence="2" key="1">
    <citation type="journal article" date="2024" name="Front. Bioeng. Biotechnol.">
        <title>Genome-scale model development and genomic sequencing of the oleaginous clade Lipomyces.</title>
        <authorList>
            <person name="Czajka J.J."/>
            <person name="Han Y."/>
            <person name="Kim J."/>
            <person name="Mondo S.J."/>
            <person name="Hofstad B.A."/>
            <person name="Robles A."/>
            <person name="Haridas S."/>
            <person name="Riley R."/>
            <person name="LaButti K."/>
            <person name="Pangilinan J."/>
            <person name="Andreopoulos W."/>
            <person name="Lipzen A."/>
            <person name="Yan J."/>
            <person name="Wang M."/>
            <person name="Ng V."/>
            <person name="Grigoriev I.V."/>
            <person name="Spatafora J.W."/>
            <person name="Magnuson J.K."/>
            <person name="Baker S.E."/>
            <person name="Pomraning K.R."/>
        </authorList>
    </citation>
    <scope>NUCLEOTIDE SEQUENCE [LARGE SCALE GENOMIC DNA]</scope>
    <source>
        <strain evidence="2">CBS 7786</strain>
    </source>
</reference>
<accession>A0ACC3SSJ9</accession>
<evidence type="ECO:0000313" key="1">
    <source>
        <dbReference type="EMBL" id="KAK9234369.1"/>
    </source>
</evidence>